<protein>
    <submittedName>
        <fullName evidence="1">Guanine nucleotide-exchange, putative</fullName>
    </submittedName>
</protein>
<dbReference type="EMBL" id="GBRH01204004">
    <property type="protein sequence ID" value="JAD93891.1"/>
    <property type="molecule type" value="Transcribed_RNA"/>
</dbReference>
<dbReference type="AlphaFoldDB" id="A0A0A9K2G9"/>
<proteinExistence type="predicted"/>
<name>A0A0A9K2G9_ARUDO</name>
<sequence>MDNASPRVTFSSSCFSVDISPFTEFFVLDEGVSLTTELAGDTETCSDSILLNTILIIWVNIAFDVAWFTGLLLLRAML</sequence>
<organism evidence="1">
    <name type="scientific">Arundo donax</name>
    <name type="common">Giant reed</name>
    <name type="synonym">Donax arundinaceus</name>
    <dbReference type="NCBI Taxonomy" id="35708"/>
    <lineage>
        <taxon>Eukaryota</taxon>
        <taxon>Viridiplantae</taxon>
        <taxon>Streptophyta</taxon>
        <taxon>Embryophyta</taxon>
        <taxon>Tracheophyta</taxon>
        <taxon>Spermatophyta</taxon>
        <taxon>Magnoliopsida</taxon>
        <taxon>Liliopsida</taxon>
        <taxon>Poales</taxon>
        <taxon>Poaceae</taxon>
        <taxon>PACMAD clade</taxon>
        <taxon>Arundinoideae</taxon>
        <taxon>Arundineae</taxon>
        <taxon>Arundo</taxon>
    </lineage>
</organism>
<accession>A0A0A9K2G9</accession>
<evidence type="ECO:0000313" key="1">
    <source>
        <dbReference type="EMBL" id="JAD93891.1"/>
    </source>
</evidence>
<reference evidence="1" key="1">
    <citation type="submission" date="2014-09" db="EMBL/GenBank/DDBJ databases">
        <authorList>
            <person name="Magalhaes I.L.F."/>
            <person name="Oliveira U."/>
            <person name="Santos F.R."/>
            <person name="Vidigal T.H.D.A."/>
            <person name="Brescovit A.D."/>
            <person name="Santos A.J."/>
        </authorList>
    </citation>
    <scope>NUCLEOTIDE SEQUENCE</scope>
    <source>
        <tissue evidence="1">Shoot tissue taken approximately 20 cm above the soil surface</tissue>
    </source>
</reference>
<reference evidence="1" key="2">
    <citation type="journal article" date="2015" name="Data Brief">
        <title>Shoot transcriptome of the giant reed, Arundo donax.</title>
        <authorList>
            <person name="Barrero R.A."/>
            <person name="Guerrero F.D."/>
            <person name="Moolhuijzen P."/>
            <person name="Goolsby J.A."/>
            <person name="Tidwell J."/>
            <person name="Bellgard S.E."/>
            <person name="Bellgard M.I."/>
        </authorList>
    </citation>
    <scope>NUCLEOTIDE SEQUENCE</scope>
    <source>
        <tissue evidence="1">Shoot tissue taken approximately 20 cm above the soil surface</tissue>
    </source>
</reference>